<keyword evidence="2" id="KW-1185">Reference proteome</keyword>
<protein>
    <submittedName>
        <fullName evidence="1">Uncharacterized protein</fullName>
    </submittedName>
</protein>
<dbReference type="Proteomes" id="UP001208689">
    <property type="component" value="Chromosome"/>
</dbReference>
<dbReference type="EMBL" id="CP104013">
    <property type="protein sequence ID" value="UYP44900.1"/>
    <property type="molecule type" value="Genomic_DNA"/>
</dbReference>
<sequence>MKFKNLKSNVILLVTIQYWSFFNERVEFLSMATSIKTKSEKKLLGISLECGSCQHAKSITAINDKEIEVDCWSCGPLIFDITSTDVSCKNKEIKNLCPNLLLLSRK</sequence>
<gene>
    <name evidence="1" type="ORF">NEF87_001185</name>
</gene>
<evidence type="ECO:0000313" key="1">
    <source>
        <dbReference type="EMBL" id="UYP44900.1"/>
    </source>
</evidence>
<evidence type="ECO:0000313" key="2">
    <source>
        <dbReference type="Proteomes" id="UP001208689"/>
    </source>
</evidence>
<proteinExistence type="predicted"/>
<organism evidence="1 2">
    <name type="scientific">Candidatus Lokiarchaeum ossiferum</name>
    <dbReference type="NCBI Taxonomy" id="2951803"/>
    <lineage>
        <taxon>Archaea</taxon>
        <taxon>Promethearchaeati</taxon>
        <taxon>Promethearchaeota</taxon>
        <taxon>Promethearchaeia</taxon>
        <taxon>Promethearchaeales</taxon>
        <taxon>Promethearchaeaceae</taxon>
        <taxon>Candidatus Lokiarchaeum</taxon>
    </lineage>
</organism>
<accession>A0ABY6HNC8</accession>
<name>A0ABY6HNC8_9ARCH</name>
<reference evidence="1" key="1">
    <citation type="submission" date="2022-09" db="EMBL/GenBank/DDBJ databases">
        <title>Actin cytoskeleton and complex cell architecture in an #Asgard archaeon.</title>
        <authorList>
            <person name="Ponce Toledo R.I."/>
            <person name="Schleper C."/>
            <person name="Rodrigues Oliveira T."/>
            <person name="Wollweber F."/>
            <person name="Xu J."/>
            <person name="Rittmann S."/>
            <person name="Klingl A."/>
            <person name="Pilhofer M."/>
        </authorList>
    </citation>
    <scope>NUCLEOTIDE SEQUENCE</scope>
    <source>
        <strain evidence="1">B-35</strain>
    </source>
</reference>